<organism evidence="2 3">
    <name type="scientific">Ophiocordyceps australis</name>
    <dbReference type="NCBI Taxonomy" id="1399860"/>
    <lineage>
        <taxon>Eukaryota</taxon>
        <taxon>Fungi</taxon>
        <taxon>Dikarya</taxon>
        <taxon>Ascomycota</taxon>
        <taxon>Pezizomycotina</taxon>
        <taxon>Sordariomycetes</taxon>
        <taxon>Hypocreomycetidae</taxon>
        <taxon>Hypocreales</taxon>
        <taxon>Ophiocordycipitaceae</taxon>
        <taxon>Ophiocordyceps</taxon>
    </lineage>
</organism>
<keyword evidence="3" id="KW-1185">Reference proteome</keyword>
<feature type="region of interest" description="Disordered" evidence="1">
    <location>
        <begin position="107"/>
        <end position="192"/>
    </location>
</feature>
<feature type="region of interest" description="Disordered" evidence="1">
    <location>
        <begin position="380"/>
        <end position="438"/>
    </location>
</feature>
<feature type="compositionally biased region" description="Basic residues" evidence="1">
    <location>
        <begin position="162"/>
        <end position="178"/>
    </location>
</feature>
<dbReference type="AlphaFoldDB" id="A0A2C5YIX0"/>
<sequence>MNMDEPHDCLANASVGYYQEALPLSPLSTPRIPPPDCLDAPPFKLDTCHQDGSSPRFAEDYSVFNTTPGNLRGSDFPFSDLYASIPSPSAVEHRRLHSVDTIIAAESTPHQSRPSPIESHFSPVIDPSGQLSSPISASTPGATRPSHCSSAKTSTNPSSRITKSKRAAKAPAKRKSLNKAKASPKSPLAVKPDMQTPHYFGQPDGFDTVLSQGFVPTDSLYDNAPPPPAHSHNASRYWHASGMDPASSDFDIACFEVQSSPPRPNACFDYEAGLYLFSGTDDASSANVQGLAAQHMLLRPQSASAMIGSDLTTDYLGLQDAFESFNPTQGVDPGLLINRPQTAQPAPTDFNGFSTKSTLAVPRSNNSLAANMMRSHSARELKTGKVPARAHASSPIRPSNARLLPLESNDGRRKPRLGRGFTPIAKAMSSRSGSRPVQRLDGLAVKKRSPRLLQQNSLSRCASLSSIAQGSGQGAAWQLHKRTEVRLEVDARGRARAVQTVVYQEPSPAAGPSANDDETTDDERLRLPPSRASSACVGLADAGKCIGSAFYSAHRRMSRSSAGNSVSGAETVSEALMGHGDAESALLRAKQKRLKPMVTADHGMWSRFGPSSGAAVANGFISPRSLTGSNHGDLCSGFRCVCGHGAASQGGDAAPQWCVSS</sequence>
<name>A0A2C5YIX0_9HYPO</name>
<evidence type="ECO:0000256" key="1">
    <source>
        <dbReference type="SAM" id="MobiDB-lite"/>
    </source>
</evidence>
<gene>
    <name evidence="2" type="ORF">CDD82_345</name>
</gene>
<protein>
    <submittedName>
        <fullName evidence="2">Uncharacterized protein</fullName>
    </submittedName>
</protein>
<accession>A0A2C5YIX0</accession>
<comment type="caution">
    <text evidence="2">The sequence shown here is derived from an EMBL/GenBank/DDBJ whole genome shotgun (WGS) entry which is preliminary data.</text>
</comment>
<dbReference type="Proteomes" id="UP000224854">
    <property type="component" value="Unassembled WGS sequence"/>
</dbReference>
<feature type="compositionally biased region" description="Polar residues" evidence="1">
    <location>
        <begin position="129"/>
        <end position="161"/>
    </location>
</feature>
<dbReference type="EMBL" id="NJEU01001076">
    <property type="protein sequence ID" value="PHH68697.1"/>
    <property type="molecule type" value="Genomic_DNA"/>
</dbReference>
<evidence type="ECO:0000313" key="3">
    <source>
        <dbReference type="Proteomes" id="UP000224854"/>
    </source>
</evidence>
<evidence type="ECO:0000313" key="2">
    <source>
        <dbReference type="EMBL" id="PHH68697.1"/>
    </source>
</evidence>
<reference evidence="2 3" key="1">
    <citation type="submission" date="2017-06" db="EMBL/GenBank/DDBJ databases">
        <title>Ant-infecting Ophiocordyceps genomes reveal a high diversity of potential behavioral manipulation genes and a possible major role for enterotoxins.</title>
        <authorList>
            <person name="De Bekker C."/>
            <person name="Evans H.C."/>
            <person name="Brachmann A."/>
            <person name="Hughes D.P."/>
        </authorList>
    </citation>
    <scope>NUCLEOTIDE SEQUENCE [LARGE SCALE GENOMIC DNA]</scope>
    <source>
        <strain evidence="2 3">1348a</strain>
    </source>
</reference>
<feature type="region of interest" description="Disordered" evidence="1">
    <location>
        <begin position="502"/>
        <end position="528"/>
    </location>
</feature>
<dbReference type="OrthoDB" id="419183at2759"/>
<proteinExistence type="predicted"/>